<keyword evidence="3" id="KW-0862">Zinc</keyword>
<keyword evidence="2 4" id="KW-0863">Zinc-finger</keyword>
<feature type="domain" description="MYND-type" evidence="7">
    <location>
        <begin position="110"/>
        <end position="150"/>
    </location>
</feature>
<dbReference type="InterPro" id="IPR002893">
    <property type="entry name" value="Znf_MYND"/>
</dbReference>
<keyword evidence="9" id="KW-1185">Reference proteome</keyword>
<comment type="caution">
    <text evidence="8">The sequence shown here is derived from an EMBL/GenBank/DDBJ whole genome shotgun (WGS) entry which is preliminary data.</text>
</comment>
<dbReference type="EMBL" id="LUGG01000002">
    <property type="protein sequence ID" value="OBZ77393.1"/>
    <property type="molecule type" value="Genomic_DNA"/>
</dbReference>
<dbReference type="GO" id="GO:0008168">
    <property type="term" value="F:methyltransferase activity"/>
    <property type="evidence" value="ECO:0007669"/>
    <property type="project" value="UniProtKB-KW"/>
</dbReference>
<dbReference type="Gene3D" id="2.170.270.10">
    <property type="entry name" value="SET domain"/>
    <property type="match status" value="1"/>
</dbReference>
<dbReference type="PANTHER" id="PTHR12197:SF251">
    <property type="entry name" value="EG:BACR7C10.4 PROTEIN"/>
    <property type="match status" value="1"/>
</dbReference>
<protein>
    <submittedName>
        <fullName evidence="8">N-lysine methyltransferase SMYD2</fullName>
    </submittedName>
</protein>
<dbReference type="Gene3D" id="1.10.220.160">
    <property type="match status" value="1"/>
</dbReference>
<dbReference type="GO" id="GO:0005634">
    <property type="term" value="C:nucleus"/>
    <property type="evidence" value="ECO:0007669"/>
    <property type="project" value="TreeGrafter"/>
</dbReference>
<dbReference type="Gene3D" id="6.10.140.2220">
    <property type="match status" value="1"/>
</dbReference>
<evidence type="ECO:0000259" key="6">
    <source>
        <dbReference type="PROSITE" id="PS50280"/>
    </source>
</evidence>
<sequence length="581" mass="63591">MAFHSLKSSRKAKETRSFVTAQSTPSGESHSINANHAYDEGDLISATEETELVPLNGLYERLSSLALEVRKSSQYGRGIYSKLDAKAGSILISIKPNVSVLSASCLSSYCSSCCGPALDSGLKRCTRCRTVWYCNAICQNRDWPIHKLECDALQKWALNAPSHDVSVPSDAVRCLGRILWSEQKEGLGSNFTKEINLMQSRKLYFGNCRKLTSAGDLVDLISRFTTNTFTLTSHTLTPIGICVCPTIAFTNHSCDPNAVIVFPRASSDASVQEPLLNLVSIKDIKPNEEVRISYIDTTLPKELRKKDLKETYNFTSLKRMSIREFLCGALNLVAVNAQYPQKVANSIRLNGMAHSFCVCLLENAMTRCTQCKTAVTSVDSVLDALRVGQEAFDKVTLLQSKDPKKAKHITTNMLPILTSAGLTPSCHPLLALTRLHLELLIASLSSALTQDCLDETIRTAGMYSAGLTLLLPKGHPVRGIALGELGKLLAVDEPSPATDPSKDSTKFPPSGPPRLKLAYEYLVRAYDELIIGFGRQNGGGQVGSQIREAIVRLEKELGVWTHGIQNVLEDTRAVESRGPKE</sequence>
<dbReference type="Pfam" id="PF00856">
    <property type="entry name" value="SET"/>
    <property type="match status" value="1"/>
</dbReference>
<evidence type="ECO:0000256" key="2">
    <source>
        <dbReference type="ARBA" id="ARBA00022771"/>
    </source>
</evidence>
<feature type="compositionally biased region" description="Polar residues" evidence="5">
    <location>
        <begin position="17"/>
        <end position="33"/>
    </location>
</feature>
<dbReference type="InterPro" id="IPR050869">
    <property type="entry name" value="H3K4_H4K5_MeTrfase"/>
</dbReference>
<gene>
    <name evidence="8" type="primary">SMYD2</name>
    <name evidence="8" type="ORF">A0H81_02330</name>
</gene>
<dbReference type="PANTHER" id="PTHR12197">
    <property type="entry name" value="HISTONE-LYSINE N-METHYLTRANSFERASE SMYD"/>
    <property type="match status" value="1"/>
</dbReference>
<dbReference type="PROSITE" id="PS50865">
    <property type="entry name" value="ZF_MYND_2"/>
    <property type="match status" value="1"/>
</dbReference>
<keyword evidence="8" id="KW-0808">Transferase</keyword>
<evidence type="ECO:0000256" key="5">
    <source>
        <dbReference type="SAM" id="MobiDB-lite"/>
    </source>
</evidence>
<accession>A0A1C7MKK2</accession>
<feature type="domain" description="SET" evidence="6">
    <location>
        <begin position="65"/>
        <end position="295"/>
    </location>
</feature>
<dbReference type="OrthoDB" id="265717at2759"/>
<evidence type="ECO:0000313" key="9">
    <source>
        <dbReference type="Proteomes" id="UP000092993"/>
    </source>
</evidence>
<proteinExistence type="predicted"/>
<evidence type="ECO:0000259" key="7">
    <source>
        <dbReference type="PROSITE" id="PS50865"/>
    </source>
</evidence>
<dbReference type="SMART" id="SM00317">
    <property type="entry name" value="SET"/>
    <property type="match status" value="1"/>
</dbReference>
<reference evidence="8 9" key="1">
    <citation type="submission" date="2016-03" db="EMBL/GenBank/DDBJ databases">
        <title>Whole genome sequencing of Grifola frondosa 9006-11.</title>
        <authorList>
            <person name="Min B."/>
            <person name="Park H."/>
            <person name="Kim J.-G."/>
            <person name="Cho H."/>
            <person name="Oh Y.-L."/>
            <person name="Kong W.-S."/>
            <person name="Choi I.-G."/>
        </authorList>
    </citation>
    <scope>NUCLEOTIDE SEQUENCE [LARGE SCALE GENOMIC DNA]</scope>
    <source>
        <strain evidence="8 9">9006-11</strain>
    </source>
</reference>
<dbReference type="Proteomes" id="UP000092993">
    <property type="component" value="Unassembled WGS sequence"/>
</dbReference>
<evidence type="ECO:0000256" key="3">
    <source>
        <dbReference type="ARBA" id="ARBA00022833"/>
    </source>
</evidence>
<dbReference type="Pfam" id="PF01753">
    <property type="entry name" value="zf-MYND"/>
    <property type="match status" value="1"/>
</dbReference>
<dbReference type="InterPro" id="IPR046341">
    <property type="entry name" value="SET_dom_sf"/>
</dbReference>
<dbReference type="AlphaFoldDB" id="A0A1C7MKK2"/>
<dbReference type="SUPFAM" id="SSF82199">
    <property type="entry name" value="SET domain"/>
    <property type="match status" value="1"/>
</dbReference>
<feature type="region of interest" description="Disordered" evidence="5">
    <location>
        <begin position="1"/>
        <end position="33"/>
    </location>
</feature>
<dbReference type="GO" id="GO:0008270">
    <property type="term" value="F:zinc ion binding"/>
    <property type="evidence" value="ECO:0007669"/>
    <property type="project" value="UniProtKB-KW"/>
</dbReference>
<keyword evidence="1" id="KW-0479">Metal-binding</keyword>
<evidence type="ECO:0000256" key="4">
    <source>
        <dbReference type="PROSITE-ProRule" id="PRU00134"/>
    </source>
</evidence>
<dbReference type="GO" id="GO:0032259">
    <property type="term" value="P:methylation"/>
    <property type="evidence" value="ECO:0007669"/>
    <property type="project" value="UniProtKB-KW"/>
</dbReference>
<dbReference type="PROSITE" id="PS50280">
    <property type="entry name" value="SET"/>
    <property type="match status" value="1"/>
</dbReference>
<dbReference type="OMA" id="CSHRERF"/>
<name>A0A1C7MKK2_GRIFR</name>
<evidence type="ECO:0000256" key="1">
    <source>
        <dbReference type="ARBA" id="ARBA00022723"/>
    </source>
</evidence>
<evidence type="ECO:0000313" key="8">
    <source>
        <dbReference type="EMBL" id="OBZ77393.1"/>
    </source>
</evidence>
<feature type="region of interest" description="Disordered" evidence="5">
    <location>
        <begin position="492"/>
        <end position="511"/>
    </location>
</feature>
<dbReference type="InterPro" id="IPR001214">
    <property type="entry name" value="SET_dom"/>
</dbReference>
<keyword evidence="8" id="KW-0489">Methyltransferase</keyword>
<dbReference type="STRING" id="5627.A0A1C7MKK2"/>
<organism evidence="8 9">
    <name type="scientific">Grifola frondosa</name>
    <name type="common">Maitake</name>
    <name type="synonym">Polyporus frondosus</name>
    <dbReference type="NCBI Taxonomy" id="5627"/>
    <lineage>
        <taxon>Eukaryota</taxon>
        <taxon>Fungi</taxon>
        <taxon>Dikarya</taxon>
        <taxon>Basidiomycota</taxon>
        <taxon>Agaricomycotina</taxon>
        <taxon>Agaricomycetes</taxon>
        <taxon>Polyporales</taxon>
        <taxon>Grifolaceae</taxon>
        <taxon>Grifola</taxon>
    </lineage>
</organism>